<dbReference type="Proteomes" id="UP000001876">
    <property type="component" value="Unassembled WGS sequence"/>
</dbReference>
<name>C1MJK3_MICPC</name>
<dbReference type="RefSeq" id="XP_003056226.1">
    <property type="nucleotide sequence ID" value="XM_003056180.1"/>
</dbReference>
<dbReference type="EMBL" id="GG663736">
    <property type="protein sequence ID" value="EEH59602.1"/>
    <property type="molecule type" value="Genomic_DNA"/>
</dbReference>
<evidence type="ECO:0000313" key="2">
    <source>
        <dbReference type="EMBL" id="EEH59602.1"/>
    </source>
</evidence>
<evidence type="ECO:0000256" key="1">
    <source>
        <dbReference type="SAM" id="MobiDB-lite"/>
    </source>
</evidence>
<accession>C1MJK3</accession>
<feature type="region of interest" description="Disordered" evidence="1">
    <location>
        <begin position="150"/>
        <end position="176"/>
    </location>
</feature>
<dbReference type="AlphaFoldDB" id="C1MJK3"/>
<keyword evidence="3" id="KW-1185">Reference proteome</keyword>
<dbReference type="KEGG" id="mpp:MICPUCDRAFT_54991"/>
<dbReference type="GeneID" id="9681408"/>
<evidence type="ECO:0000313" key="3">
    <source>
        <dbReference type="Proteomes" id="UP000001876"/>
    </source>
</evidence>
<protein>
    <submittedName>
        <fullName evidence="2">Predicted protein</fullName>
    </submittedName>
</protein>
<organism evidence="3">
    <name type="scientific">Micromonas pusilla (strain CCMP1545)</name>
    <name type="common">Picoplanktonic green alga</name>
    <dbReference type="NCBI Taxonomy" id="564608"/>
    <lineage>
        <taxon>Eukaryota</taxon>
        <taxon>Viridiplantae</taxon>
        <taxon>Chlorophyta</taxon>
        <taxon>Mamiellophyceae</taxon>
        <taxon>Mamiellales</taxon>
        <taxon>Mamiellaceae</taxon>
        <taxon>Micromonas</taxon>
    </lineage>
</organism>
<proteinExistence type="predicted"/>
<gene>
    <name evidence="2" type="ORF">MICPUCDRAFT_54991</name>
</gene>
<sequence>MGTSAQTASTAPYAPHFARNVAALTVVAESFEPGRALFFSARPSSAASTTTTSSSSSIVLNVYNAYDADSDGTGSMRSVSSTSISIAAAAAASSSSSSLSAATVAHGESFGAVGIRTGRSDAALRGRDGVVGGAFDFAAPSRPPPNVALRVEGPREATSGWSSGARQKRSRKSLRNEVHNADAVVWEAV</sequence>
<reference evidence="2 3" key="1">
    <citation type="journal article" date="2009" name="Science">
        <title>Green evolution and dynamic adaptations revealed by genomes of the marine picoeukaryotes Micromonas.</title>
        <authorList>
            <person name="Worden A.Z."/>
            <person name="Lee J.H."/>
            <person name="Mock T."/>
            <person name="Rouze P."/>
            <person name="Simmons M.P."/>
            <person name="Aerts A.L."/>
            <person name="Allen A.E."/>
            <person name="Cuvelier M.L."/>
            <person name="Derelle E."/>
            <person name="Everett M.V."/>
            <person name="Foulon E."/>
            <person name="Grimwood J."/>
            <person name="Gundlach H."/>
            <person name="Henrissat B."/>
            <person name="Napoli C."/>
            <person name="McDonald S.M."/>
            <person name="Parker M.S."/>
            <person name="Rombauts S."/>
            <person name="Salamov A."/>
            <person name="Von Dassow P."/>
            <person name="Badger J.H."/>
            <person name="Coutinho P.M."/>
            <person name="Demir E."/>
            <person name="Dubchak I."/>
            <person name="Gentemann C."/>
            <person name="Eikrem W."/>
            <person name="Gready J.E."/>
            <person name="John U."/>
            <person name="Lanier W."/>
            <person name="Lindquist E.A."/>
            <person name="Lucas S."/>
            <person name="Mayer K.F."/>
            <person name="Moreau H."/>
            <person name="Not F."/>
            <person name="Otillar R."/>
            <person name="Panaud O."/>
            <person name="Pangilinan J."/>
            <person name="Paulsen I."/>
            <person name="Piegu B."/>
            <person name="Poliakov A."/>
            <person name="Robbens S."/>
            <person name="Schmutz J."/>
            <person name="Toulza E."/>
            <person name="Wyss T."/>
            <person name="Zelensky A."/>
            <person name="Zhou K."/>
            <person name="Armbrust E.V."/>
            <person name="Bhattacharya D."/>
            <person name="Goodenough U.W."/>
            <person name="Van de Peer Y."/>
            <person name="Grigoriev I.V."/>
        </authorList>
    </citation>
    <scope>NUCLEOTIDE SEQUENCE [LARGE SCALE GENOMIC DNA]</scope>
    <source>
        <strain evidence="2 3">CCMP1545</strain>
    </source>
</reference>